<dbReference type="GeneID" id="105360345"/>
<dbReference type="KEGG" id="csol:105360345"/>
<proteinExistence type="predicted"/>
<dbReference type="AlphaFoldDB" id="A0AAJ6YCU8"/>
<dbReference type="RefSeq" id="XP_011495538.1">
    <property type="nucleotide sequence ID" value="XM_011497236.1"/>
</dbReference>
<gene>
    <name evidence="2" type="primary">LOC105360345</name>
</gene>
<reference evidence="2" key="1">
    <citation type="submission" date="2025-08" db="UniProtKB">
        <authorList>
            <consortium name="RefSeq"/>
        </authorList>
    </citation>
    <scope>IDENTIFICATION</scope>
</reference>
<dbReference type="Proteomes" id="UP000695007">
    <property type="component" value="Unplaced"/>
</dbReference>
<evidence type="ECO:0000313" key="2">
    <source>
        <dbReference type="RefSeq" id="XP_011495538.1"/>
    </source>
</evidence>
<keyword evidence="1" id="KW-1185">Reference proteome</keyword>
<organism evidence="1 2">
    <name type="scientific">Ceratosolen solmsi marchali</name>
    <dbReference type="NCBI Taxonomy" id="326594"/>
    <lineage>
        <taxon>Eukaryota</taxon>
        <taxon>Metazoa</taxon>
        <taxon>Ecdysozoa</taxon>
        <taxon>Arthropoda</taxon>
        <taxon>Hexapoda</taxon>
        <taxon>Insecta</taxon>
        <taxon>Pterygota</taxon>
        <taxon>Neoptera</taxon>
        <taxon>Endopterygota</taxon>
        <taxon>Hymenoptera</taxon>
        <taxon>Apocrita</taxon>
        <taxon>Proctotrupomorpha</taxon>
        <taxon>Chalcidoidea</taxon>
        <taxon>Agaonidae</taxon>
        <taxon>Agaoninae</taxon>
        <taxon>Ceratosolen</taxon>
    </lineage>
</organism>
<evidence type="ECO:0000313" key="1">
    <source>
        <dbReference type="Proteomes" id="UP000695007"/>
    </source>
</evidence>
<protein>
    <submittedName>
        <fullName evidence="2">Uncharacterized protein LOC105360345</fullName>
    </submittedName>
</protein>
<name>A0AAJ6YCU8_9HYME</name>
<accession>A0AAJ6YCU8</accession>
<sequence>MFKVPLVEKYQKVRFCSQYGVQSVKREFRLWLQKYLLSGLEEVARELVDDEGYEKFRNYLCIFLEVCSKILRETYVLSSTYTSLLKSDARKKDQNPRYETDHKTLKSLKDARESFYKHTEVQRSLKFDENDFVDMGNGNKISGADAKVHENICGFGSSRNERGAGESAR</sequence>